<dbReference type="AlphaFoldDB" id="A0A813I6U0"/>
<organism evidence="3 4">
    <name type="scientific">Polarella glacialis</name>
    <name type="common">Dinoflagellate</name>
    <dbReference type="NCBI Taxonomy" id="89957"/>
    <lineage>
        <taxon>Eukaryota</taxon>
        <taxon>Sar</taxon>
        <taxon>Alveolata</taxon>
        <taxon>Dinophyceae</taxon>
        <taxon>Suessiales</taxon>
        <taxon>Suessiaceae</taxon>
        <taxon>Polarella</taxon>
    </lineage>
</organism>
<name>A0A813I6U0_POLGL</name>
<keyword evidence="5" id="KW-1185">Reference proteome</keyword>
<dbReference type="OrthoDB" id="412109at2759"/>
<feature type="compositionally biased region" description="Basic and acidic residues" evidence="1">
    <location>
        <begin position="1"/>
        <end position="13"/>
    </location>
</feature>
<protein>
    <submittedName>
        <fullName evidence="3">Uncharacterized protein</fullName>
    </submittedName>
</protein>
<reference evidence="3" key="1">
    <citation type="submission" date="2021-02" db="EMBL/GenBank/DDBJ databases">
        <authorList>
            <person name="Dougan E. K."/>
            <person name="Rhodes N."/>
            <person name="Thang M."/>
            <person name="Chan C."/>
        </authorList>
    </citation>
    <scope>NUCLEOTIDE SEQUENCE</scope>
</reference>
<feature type="compositionally biased region" description="Polar residues" evidence="1">
    <location>
        <begin position="293"/>
        <end position="307"/>
    </location>
</feature>
<dbReference type="EMBL" id="CAJNNW010003616">
    <property type="protein sequence ID" value="CAE8645557.1"/>
    <property type="molecule type" value="Genomic_DNA"/>
</dbReference>
<dbReference type="EMBL" id="CAJNNV010001914">
    <property type="protein sequence ID" value="CAE8586122.1"/>
    <property type="molecule type" value="Genomic_DNA"/>
</dbReference>
<accession>A0A813I6U0</accession>
<feature type="compositionally biased region" description="Low complexity" evidence="1">
    <location>
        <begin position="18"/>
        <end position="27"/>
    </location>
</feature>
<sequence length="462" mass="51616">MDSSTQKHVERMARGRSQRQQQRFQQQPEDDFSPWGPCLALGDGVYDKPRDLFEVCLENHQKQAARRMLSDFESAGVDEDLEALKAGWSTSFKHRPGLAQPRRPVPADLNRFQAAPPSNSKRNAISQKWALQDASVEEDDVEICSVLAAEGERAKQRLDNLSRLRRLAGTGTGTGSGSPIQFQQGLPSTASYSSYGGLASAPAMPSLQGLPSQHAGHRKQQPSSAPSFGADPWSDWEQRWTQEFHHFEEIERTRQLRHRIREQEAEDEREAEWYRKVEAAKRQDEASKAAPNRGQSQKRPTAQSRPTADSRRPPADSNSWQRPPFGAEESPKGPERPPLPKPLPQPLPKAAAGPAFASFADFATAWSKFESRLSSVGSQSPNLRCSDIPWPTSLPSISGVIPGDGSAEHKKKLRAALMRWHPDKWAPILDRVVEGERPQVMERVKEVTIRILDEKNRLGNMA</sequence>
<comment type="caution">
    <text evidence="3">The sequence shown here is derived from an EMBL/GenBank/DDBJ whole genome shotgun (WGS) entry which is preliminary data.</text>
</comment>
<proteinExistence type="predicted"/>
<evidence type="ECO:0000256" key="1">
    <source>
        <dbReference type="SAM" id="MobiDB-lite"/>
    </source>
</evidence>
<feature type="compositionally biased region" description="Pro residues" evidence="1">
    <location>
        <begin position="336"/>
        <end position="347"/>
    </location>
</feature>
<evidence type="ECO:0000313" key="5">
    <source>
        <dbReference type="Proteomes" id="UP000654075"/>
    </source>
</evidence>
<feature type="region of interest" description="Disordered" evidence="1">
    <location>
        <begin position="93"/>
        <end position="126"/>
    </location>
</feature>
<feature type="region of interest" description="Disordered" evidence="1">
    <location>
        <begin position="203"/>
        <end position="234"/>
    </location>
</feature>
<feature type="compositionally biased region" description="Polar residues" evidence="1">
    <location>
        <begin position="116"/>
        <end position="126"/>
    </location>
</feature>
<dbReference type="Proteomes" id="UP000626109">
    <property type="component" value="Unassembled WGS sequence"/>
</dbReference>
<feature type="region of interest" description="Disordered" evidence="1">
    <location>
        <begin position="279"/>
        <end position="351"/>
    </location>
</feature>
<evidence type="ECO:0000313" key="3">
    <source>
        <dbReference type="EMBL" id="CAE8645557.1"/>
    </source>
</evidence>
<evidence type="ECO:0000313" key="2">
    <source>
        <dbReference type="EMBL" id="CAE8586122.1"/>
    </source>
</evidence>
<dbReference type="Proteomes" id="UP000654075">
    <property type="component" value="Unassembled WGS sequence"/>
</dbReference>
<feature type="region of interest" description="Disordered" evidence="1">
    <location>
        <begin position="1"/>
        <end position="35"/>
    </location>
</feature>
<evidence type="ECO:0000313" key="4">
    <source>
        <dbReference type="Proteomes" id="UP000626109"/>
    </source>
</evidence>
<dbReference type="OMA" id="DKWAPIL"/>
<gene>
    <name evidence="2" type="ORF">PGLA1383_LOCUS5018</name>
    <name evidence="3" type="ORF">PGLA2088_LOCUS4003</name>
</gene>